<feature type="signal peptide" evidence="1">
    <location>
        <begin position="1"/>
        <end position="25"/>
    </location>
</feature>
<name>A0ABV0X6Z6_9TELE</name>
<evidence type="ECO:0000313" key="2">
    <source>
        <dbReference type="EMBL" id="MEQ2277092.1"/>
    </source>
</evidence>
<evidence type="ECO:0008006" key="4">
    <source>
        <dbReference type="Google" id="ProtNLM"/>
    </source>
</evidence>
<protein>
    <recommendedName>
        <fullName evidence="4">Secreted protein</fullName>
    </recommendedName>
</protein>
<evidence type="ECO:0000313" key="3">
    <source>
        <dbReference type="Proteomes" id="UP001444071"/>
    </source>
</evidence>
<evidence type="ECO:0000256" key="1">
    <source>
        <dbReference type="SAM" id="SignalP"/>
    </source>
</evidence>
<keyword evidence="3" id="KW-1185">Reference proteome</keyword>
<dbReference type="EMBL" id="JAHRIM010090811">
    <property type="protein sequence ID" value="MEQ2277092.1"/>
    <property type="molecule type" value="Genomic_DNA"/>
</dbReference>
<organism evidence="2 3">
    <name type="scientific">Xenotaenia resolanae</name>
    <dbReference type="NCBI Taxonomy" id="208358"/>
    <lineage>
        <taxon>Eukaryota</taxon>
        <taxon>Metazoa</taxon>
        <taxon>Chordata</taxon>
        <taxon>Craniata</taxon>
        <taxon>Vertebrata</taxon>
        <taxon>Euteleostomi</taxon>
        <taxon>Actinopterygii</taxon>
        <taxon>Neopterygii</taxon>
        <taxon>Teleostei</taxon>
        <taxon>Neoteleostei</taxon>
        <taxon>Acanthomorphata</taxon>
        <taxon>Ovalentaria</taxon>
        <taxon>Atherinomorphae</taxon>
        <taxon>Cyprinodontiformes</taxon>
        <taxon>Goodeidae</taxon>
        <taxon>Xenotaenia</taxon>
    </lineage>
</organism>
<feature type="chain" id="PRO_5045334896" description="Secreted protein" evidence="1">
    <location>
        <begin position="26"/>
        <end position="107"/>
    </location>
</feature>
<keyword evidence="1" id="KW-0732">Signal</keyword>
<proteinExistence type="predicted"/>
<gene>
    <name evidence="2" type="ORF">XENORESO_019577</name>
</gene>
<dbReference type="Proteomes" id="UP001444071">
    <property type="component" value="Unassembled WGS sequence"/>
</dbReference>
<feature type="non-terminal residue" evidence="2">
    <location>
        <position position="107"/>
    </location>
</feature>
<sequence length="107" mass="11710">MSSTKLRCDTVIMLSLACFTAPALSDAVCHRLGSRNTPVTAEWAKQKKIQNFIFSPFNEESKSSGQNLPEAGNWPPLNSVTPICSYADVRKPSDLFFLPSGKPVAHL</sequence>
<accession>A0ABV0X6Z6</accession>
<comment type="caution">
    <text evidence="2">The sequence shown here is derived from an EMBL/GenBank/DDBJ whole genome shotgun (WGS) entry which is preliminary data.</text>
</comment>
<reference evidence="2 3" key="1">
    <citation type="submission" date="2021-06" db="EMBL/GenBank/DDBJ databases">
        <authorList>
            <person name="Palmer J.M."/>
        </authorList>
    </citation>
    <scope>NUCLEOTIDE SEQUENCE [LARGE SCALE GENOMIC DNA]</scope>
    <source>
        <strain evidence="2 3">XR_2019</strain>
        <tissue evidence="2">Muscle</tissue>
    </source>
</reference>